<protein>
    <submittedName>
        <fullName evidence="1">Uncharacterized protein</fullName>
    </submittedName>
</protein>
<accession>A0A4Z0WCM8</accession>
<keyword evidence="2" id="KW-1185">Reference proteome</keyword>
<dbReference type="Proteomes" id="UP000297475">
    <property type="component" value="Unassembled WGS sequence"/>
</dbReference>
<dbReference type="EMBL" id="SRMF01000001">
    <property type="protein sequence ID" value="TGG95594.1"/>
    <property type="molecule type" value="Genomic_DNA"/>
</dbReference>
<comment type="caution">
    <text evidence="1">The sequence shown here is derived from an EMBL/GenBank/DDBJ whole genome shotgun (WGS) entry which is preliminary data.</text>
</comment>
<dbReference type="RefSeq" id="WP_135481390.1">
    <property type="nucleotide sequence ID" value="NZ_SRMF01000001.1"/>
</dbReference>
<proteinExistence type="predicted"/>
<evidence type="ECO:0000313" key="2">
    <source>
        <dbReference type="Proteomes" id="UP000297475"/>
    </source>
</evidence>
<reference evidence="1 2" key="1">
    <citation type="submission" date="2019-04" db="EMBL/GenBank/DDBJ databases">
        <title>Natronospirillum operosus gen. nov., sp. nov., a haloalkaliphilic satellite isolated from decaying biomass of laboratory culture of cyanobacterium Geitlerinema sp. and proposal of Natronospirillaceae fam. nov. and Saccharospirillaceae fam. nov.</title>
        <authorList>
            <person name="Kevbrin V."/>
            <person name="Boltyanskaya Y."/>
            <person name="Koziaeva V."/>
            <person name="Grouzdev D.S."/>
            <person name="Park M."/>
            <person name="Cho J."/>
        </authorList>
    </citation>
    <scope>NUCLEOTIDE SEQUENCE [LARGE SCALE GENOMIC DNA]</scope>
    <source>
        <strain evidence="1 2">G-116</strain>
    </source>
</reference>
<dbReference type="AlphaFoldDB" id="A0A4Z0WCM8"/>
<sequence>MSTSECNDMLPPWLQYPDIPLGSMGWRMGPGEEYWYQFVAWLGELSAAEREAYKRRHPRPESWAVFWPYVPEQLAAFFDTEA</sequence>
<organism evidence="1 2">
    <name type="scientific">Natronospirillum operosum</name>
    <dbReference type="NCBI Taxonomy" id="2759953"/>
    <lineage>
        <taxon>Bacteria</taxon>
        <taxon>Pseudomonadati</taxon>
        <taxon>Pseudomonadota</taxon>
        <taxon>Gammaproteobacteria</taxon>
        <taxon>Oceanospirillales</taxon>
        <taxon>Natronospirillaceae</taxon>
        <taxon>Natronospirillum</taxon>
    </lineage>
</organism>
<dbReference type="OrthoDB" id="67297at2"/>
<name>A0A4Z0WCM8_9GAMM</name>
<gene>
    <name evidence="1" type="ORF">E4656_04055</name>
</gene>
<evidence type="ECO:0000313" key="1">
    <source>
        <dbReference type="EMBL" id="TGG95594.1"/>
    </source>
</evidence>